<dbReference type="PANTHER" id="PTHR11059:SF0">
    <property type="entry name" value="DNA REPAIR PROTEIN RECN"/>
    <property type="match status" value="1"/>
</dbReference>
<dbReference type="EMBL" id="FRDJ01000004">
    <property type="protein sequence ID" value="SHN58367.1"/>
    <property type="molecule type" value="Genomic_DNA"/>
</dbReference>
<name>A0A1M7SIT6_FERGO</name>
<dbReference type="InterPro" id="IPR004604">
    <property type="entry name" value="DNA_recomb/repair_RecN"/>
</dbReference>
<protein>
    <recommendedName>
        <fullName evidence="2">DNA repair protein RecN</fullName>
    </recommendedName>
    <alternativeName>
        <fullName evidence="7">Recombination protein N</fullName>
    </alternativeName>
</protein>
<feature type="domain" description="Rad50/SbcC-type AAA" evidence="9">
    <location>
        <begin position="3"/>
        <end position="212"/>
    </location>
</feature>
<keyword evidence="5" id="KW-0067">ATP-binding</keyword>
<dbReference type="GO" id="GO:0005524">
    <property type="term" value="F:ATP binding"/>
    <property type="evidence" value="ECO:0007669"/>
    <property type="project" value="UniProtKB-KW"/>
</dbReference>
<dbReference type="Gene3D" id="3.40.50.300">
    <property type="entry name" value="P-loop containing nucleotide triphosphate hydrolases"/>
    <property type="match status" value="2"/>
</dbReference>
<dbReference type="PANTHER" id="PTHR11059">
    <property type="entry name" value="DNA REPAIR PROTEIN RECN"/>
    <property type="match status" value="1"/>
</dbReference>
<dbReference type="STRING" id="1121883.SAMN02745226_00918"/>
<comment type="similarity">
    <text evidence="1">Belongs to the RecN family.</text>
</comment>
<evidence type="ECO:0000256" key="8">
    <source>
        <dbReference type="SAM" id="Coils"/>
    </source>
</evidence>
<dbReference type="Proteomes" id="UP000184207">
    <property type="component" value="Unassembled WGS sequence"/>
</dbReference>
<dbReference type="GO" id="GO:0043590">
    <property type="term" value="C:bacterial nucleoid"/>
    <property type="evidence" value="ECO:0007669"/>
    <property type="project" value="TreeGrafter"/>
</dbReference>
<gene>
    <name evidence="10" type="ORF">SAMN02745226_00918</name>
</gene>
<dbReference type="SUPFAM" id="SSF52540">
    <property type="entry name" value="P-loop containing nucleoside triphosphate hydrolases"/>
    <property type="match status" value="1"/>
</dbReference>
<keyword evidence="3" id="KW-0547">Nucleotide-binding</keyword>
<evidence type="ECO:0000313" key="10">
    <source>
        <dbReference type="EMBL" id="SHN58367.1"/>
    </source>
</evidence>
<dbReference type="PIRSF" id="PIRSF003128">
    <property type="entry name" value="RecN"/>
    <property type="match status" value="1"/>
</dbReference>
<evidence type="ECO:0000259" key="9">
    <source>
        <dbReference type="Pfam" id="PF13476"/>
    </source>
</evidence>
<evidence type="ECO:0000256" key="5">
    <source>
        <dbReference type="ARBA" id="ARBA00022840"/>
    </source>
</evidence>
<organism evidence="10 11">
    <name type="scientific">Fervidobacterium gondwanense DSM 13020</name>
    <dbReference type="NCBI Taxonomy" id="1121883"/>
    <lineage>
        <taxon>Bacteria</taxon>
        <taxon>Thermotogati</taxon>
        <taxon>Thermotogota</taxon>
        <taxon>Thermotogae</taxon>
        <taxon>Thermotogales</taxon>
        <taxon>Fervidobacteriaceae</taxon>
        <taxon>Fervidobacterium</taxon>
    </lineage>
</organism>
<dbReference type="GO" id="GO:0006302">
    <property type="term" value="P:double-strand break repair"/>
    <property type="evidence" value="ECO:0007669"/>
    <property type="project" value="InterPro"/>
</dbReference>
<accession>A0A1M7SIT6</accession>
<keyword evidence="8" id="KW-0175">Coiled coil</keyword>
<keyword evidence="4" id="KW-0227">DNA damage</keyword>
<evidence type="ECO:0000256" key="1">
    <source>
        <dbReference type="ARBA" id="ARBA00009441"/>
    </source>
</evidence>
<reference evidence="11" key="1">
    <citation type="submission" date="2016-12" db="EMBL/GenBank/DDBJ databases">
        <authorList>
            <person name="Varghese N."/>
            <person name="Submissions S."/>
        </authorList>
    </citation>
    <scope>NUCLEOTIDE SEQUENCE [LARGE SCALE GENOMIC DNA]</scope>
    <source>
        <strain evidence="11">DSM 13020</strain>
    </source>
</reference>
<dbReference type="GO" id="GO:0006310">
    <property type="term" value="P:DNA recombination"/>
    <property type="evidence" value="ECO:0007669"/>
    <property type="project" value="InterPro"/>
</dbReference>
<dbReference type="AlphaFoldDB" id="A0A1M7SIT6"/>
<evidence type="ECO:0000256" key="3">
    <source>
        <dbReference type="ARBA" id="ARBA00022741"/>
    </source>
</evidence>
<evidence type="ECO:0000256" key="6">
    <source>
        <dbReference type="ARBA" id="ARBA00023204"/>
    </source>
</evidence>
<sequence>MYLKNVDIYFSEGLNVITGETGTGKSLLLDVIGSFLDYQSLRSDTFSADMVLYIPEDIEEYGISKGQHIFTVERKNKRIFYKIDGKLVGKDAVQSIVSNVVTIHKQNSHMKLLDKDFILSILDNVAENSELLDEYTNLYREYQQLIRILSKSDIDVESKKAEELRERIEEIERANLSVEEESRLESDYKRALNIQHLLQNYNIAFQQLEEIEYSLRKIYSLIEDEHQSLLDSAVESIAELTNKISKELSNLEEVNLDDIETRLSVYRKLRRKYGPTVEDVLSNLSKWKAELKEIERTIEILNNASVEKLRIEKNLEELANKISERRKQAAKQILSKTEKHLRELNMNARIDFSFESKALSNDGIDDVELVGSTLSTGQLYPLRKIASGGELSRLMLAIELSLVSTYVLVYDEIDAGIGGLTAVKLADKLSELSKNHQVIVVTHLPQIALKADKHFVLQRTGDIGAVVELSDSERAEEIRRMFGGSEIIEAIDDLRRE</sequence>
<evidence type="ECO:0000256" key="7">
    <source>
        <dbReference type="ARBA" id="ARBA00033408"/>
    </source>
</evidence>
<dbReference type="Pfam" id="PF13476">
    <property type="entry name" value="AAA_23"/>
    <property type="match status" value="1"/>
</dbReference>
<dbReference type="InterPro" id="IPR038729">
    <property type="entry name" value="Rad50/SbcC_AAA"/>
</dbReference>
<keyword evidence="11" id="KW-1185">Reference proteome</keyword>
<evidence type="ECO:0000256" key="4">
    <source>
        <dbReference type="ARBA" id="ARBA00022763"/>
    </source>
</evidence>
<proteinExistence type="inferred from homology"/>
<dbReference type="GO" id="GO:0009432">
    <property type="term" value="P:SOS response"/>
    <property type="evidence" value="ECO:0007669"/>
    <property type="project" value="TreeGrafter"/>
</dbReference>
<feature type="coiled-coil region" evidence="8">
    <location>
        <begin position="237"/>
        <end position="347"/>
    </location>
</feature>
<dbReference type="InterPro" id="IPR027417">
    <property type="entry name" value="P-loop_NTPase"/>
</dbReference>
<evidence type="ECO:0000256" key="2">
    <source>
        <dbReference type="ARBA" id="ARBA00021315"/>
    </source>
</evidence>
<keyword evidence="6" id="KW-0234">DNA repair</keyword>
<feature type="coiled-coil region" evidence="8">
    <location>
        <begin position="132"/>
        <end position="181"/>
    </location>
</feature>
<evidence type="ECO:0000313" key="11">
    <source>
        <dbReference type="Proteomes" id="UP000184207"/>
    </source>
</evidence>
<dbReference type="GO" id="GO:0016887">
    <property type="term" value="F:ATP hydrolysis activity"/>
    <property type="evidence" value="ECO:0007669"/>
    <property type="project" value="InterPro"/>
</dbReference>